<gene>
    <name evidence="2" type="ORF">S12H4_47393</name>
</gene>
<dbReference type="InterPro" id="IPR011856">
    <property type="entry name" value="tRNA_endonuc-like_dom_sf"/>
</dbReference>
<dbReference type="InterPro" id="IPR052906">
    <property type="entry name" value="Type_IV_Methyl-Rstrct_Enzyme"/>
</dbReference>
<evidence type="ECO:0000259" key="1">
    <source>
        <dbReference type="Pfam" id="PF04471"/>
    </source>
</evidence>
<dbReference type="Pfam" id="PF04471">
    <property type="entry name" value="Mrr_cat"/>
    <property type="match status" value="1"/>
</dbReference>
<dbReference type="SUPFAM" id="SSF52980">
    <property type="entry name" value="Restriction endonuclease-like"/>
    <property type="match status" value="1"/>
</dbReference>
<protein>
    <recommendedName>
        <fullName evidence="1">Restriction endonuclease type IV Mrr domain-containing protein</fullName>
    </recommendedName>
</protein>
<feature type="non-terminal residue" evidence="2">
    <location>
        <position position="251"/>
    </location>
</feature>
<dbReference type="PANTHER" id="PTHR30015:SF7">
    <property type="entry name" value="TYPE IV METHYL-DIRECTED RESTRICTION ENZYME ECOKMRR"/>
    <property type="match status" value="1"/>
</dbReference>
<reference evidence="2" key="1">
    <citation type="journal article" date="2014" name="Front. Microbiol.">
        <title>High frequency of phylogenetically diverse reductive dehalogenase-homologous genes in deep subseafloor sedimentary metagenomes.</title>
        <authorList>
            <person name="Kawai M."/>
            <person name="Futagami T."/>
            <person name="Toyoda A."/>
            <person name="Takaki Y."/>
            <person name="Nishi S."/>
            <person name="Hori S."/>
            <person name="Arai W."/>
            <person name="Tsubouchi T."/>
            <person name="Morono Y."/>
            <person name="Uchiyama I."/>
            <person name="Ito T."/>
            <person name="Fujiyama A."/>
            <person name="Inagaki F."/>
            <person name="Takami H."/>
        </authorList>
    </citation>
    <scope>NUCLEOTIDE SEQUENCE</scope>
    <source>
        <strain evidence="2">Expedition CK06-06</strain>
    </source>
</reference>
<dbReference type="GO" id="GO:0003677">
    <property type="term" value="F:DNA binding"/>
    <property type="evidence" value="ECO:0007669"/>
    <property type="project" value="InterPro"/>
</dbReference>
<dbReference type="InterPro" id="IPR011335">
    <property type="entry name" value="Restrct_endonuc-II-like"/>
</dbReference>
<dbReference type="PANTHER" id="PTHR30015">
    <property type="entry name" value="MRR RESTRICTION SYSTEM PROTEIN"/>
    <property type="match status" value="1"/>
</dbReference>
<dbReference type="GO" id="GO:0015666">
    <property type="term" value="F:restriction endodeoxyribonuclease activity"/>
    <property type="evidence" value="ECO:0007669"/>
    <property type="project" value="TreeGrafter"/>
</dbReference>
<organism evidence="2">
    <name type="scientific">marine sediment metagenome</name>
    <dbReference type="NCBI Taxonomy" id="412755"/>
    <lineage>
        <taxon>unclassified sequences</taxon>
        <taxon>metagenomes</taxon>
        <taxon>ecological metagenomes</taxon>
    </lineage>
</organism>
<proteinExistence type="predicted"/>
<evidence type="ECO:0000313" key="2">
    <source>
        <dbReference type="EMBL" id="GAJ10170.1"/>
    </source>
</evidence>
<sequence>HYTSLPIENGFLYFVAYYMADAICPNLTHDDETGCLFDFLNYKPGIDTCMKMGYVCSECLPKIEQATISNTSNKLLYQDIVSILDAISNTSKWGQSVFTILSEINRKDLNWSTFEDYVADYYRSIGADVKQNINISGFQIDILVSENTPSGENVRSVVECKFYKAKVGNRIVNDFARIVATVKEAAEAEHGVLVSFTGFSQDAHLAAKAAQIKLLQYKDILHKGKIHRKQPGINRPLFKETFSPEIAHKQH</sequence>
<accession>X1VN82</accession>
<dbReference type="GO" id="GO:0009307">
    <property type="term" value="P:DNA restriction-modification system"/>
    <property type="evidence" value="ECO:0007669"/>
    <property type="project" value="InterPro"/>
</dbReference>
<dbReference type="AlphaFoldDB" id="X1VN82"/>
<name>X1VN82_9ZZZZ</name>
<dbReference type="EMBL" id="BARW01029501">
    <property type="protein sequence ID" value="GAJ10170.1"/>
    <property type="molecule type" value="Genomic_DNA"/>
</dbReference>
<dbReference type="Gene3D" id="3.40.1350.10">
    <property type="match status" value="1"/>
</dbReference>
<feature type="non-terminal residue" evidence="2">
    <location>
        <position position="1"/>
    </location>
</feature>
<feature type="domain" description="Restriction endonuclease type IV Mrr" evidence="1">
    <location>
        <begin position="108"/>
        <end position="221"/>
    </location>
</feature>
<dbReference type="InterPro" id="IPR007560">
    <property type="entry name" value="Restrct_endonuc_IV_Mrr"/>
</dbReference>
<comment type="caution">
    <text evidence="2">The sequence shown here is derived from an EMBL/GenBank/DDBJ whole genome shotgun (WGS) entry which is preliminary data.</text>
</comment>